<proteinExistence type="predicted"/>
<comment type="caution">
    <text evidence="1">The sequence shown here is derived from an EMBL/GenBank/DDBJ whole genome shotgun (WGS) entry which is preliminary data.</text>
</comment>
<evidence type="ECO:0000313" key="1">
    <source>
        <dbReference type="EMBL" id="RIB00298.1"/>
    </source>
</evidence>
<dbReference type="AlphaFoldDB" id="A0A397TTN4"/>
<name>A0A397TTN4_9GLOM</name>
<accession>A0A397TTN4</accession>
<reference evidence="1 2" key="1">
    <citation type="submission" date="2018-06" db="EMBL/GenBank/DDBJ databases">
        <title>Comparative genomics reveals the genomic features of Rhizophagus irregularis, R. cerebriforme, R. diaphanum and Gigaspora rosea, and their symbiotic lifestyle signature.</title>
        <authorList>
            <person name="Morin E."/>
            <person name="San Clemente H."/>
            <person name="Chen E.C.H."/>
            <person name="De La Providencia I."/>
            <person name="Hainaut M."/>
            <person name="Kuo A."/>
            <person name="Kohler A."/>
            <person name="Murat C."/>
            <person name="Tang N."/>
            <person name="Roy S."/>
            <person name="Loubradou J."/>
            <person name="Henrissat B."/>
            <person name="Grigoriev I.V."/>
            <person name="Corradi N."/>
            <person name="Roux C."/>
            <person name="Martin F.M."/>
        </authorList>
    </citation>
    <scope>NUCLEOTIDE SEQUENCE [LARGE SCALE GENOMIC DNA]</scope>
    <source>
        <strain evidence="1 2">DAOM 194757</strain>
    </source>
</reference>
<keyword evidence="2" id="KW-1185">Reference proteome</keyword>
<sequence length="194" mass="23018">MSKKKQTNNTHLFESRIKSQSLLLYPSSIPAINKSNRYNPIEWRGVHQKLQENKKQQKIDINYAEVFTRICQFETLYYYIQEQTFISNLERNKTLSKSIKESIPDGIVTEISRWRKIYDFVVMIIEKKDIKLEAFLFEIRGLNISINYLQEVDKDKFESLVDLIVFLDLNYQLIFRGAQVSQPQTLSFTDTNFV</sequence>
<gene>
    <name evidence="1" type="ORF">C2G38_2051764</name>
</gene>
<dbReference type="Proteomes" id="UP000266673">
    <property type="component" value="Unassembled WGS sequence"/>
</dbReference>
<dbReference type="OrthoDB" id="2352828at2759"/>
<evidence type="ECO:0000313" key="2">
    <source>
        <dbReference type="Proteomes" id="UP000266673"/>
    </source>
</evidence>
<organism evidence="1 2">
    <name type="scientific">Gigaspora rosea</name>
    <dbReference type="NCBI Taxonomy" id="44941"/>
    <lineage>
        <taxon>Eukaryota</taxon>
        <taxon>Fungi</taxon>
        <taxon>Fungi incertae sedis</taxon>
        <taxon>Mucoromycota</taxon>
        <taxon>Glomeromycotina</taxon>
        <taxon>Glomeromycetes</taxon>
        <taxon>Diversisporales</taxon>
        <taxon>Gigasporaceae</taxon>
        <taxon>Gigaspora</taxon>
    </lineage>
</organism>
<dbReference type="EMBL" id="QKWP01004573">
    <property type="protein sequence ID" value="RIB00298.1"/>
    <property type="molecule type" value="Genomic_DNA"/>
</dbReference>
<protein>
    <submittedName>
        <fullName evidence="1">Uncharacterized protein</fullName>
    </submittedName>
</protein>